<dbReference type="GO" id="GO:0046872">
    <property type="term" value="F:metal ion binding"/>
    <property type="evidence" value="ECO:0007669"/>
    <property type="project" value="UniProtKB-KW"/>
</dbReference>
<dbReference type="InterPro" id="IPR000715">
    <property type="entry name" value="Glycosyl_transferase_4"/>
</dbReference>
<keyword evidence="3 12" id="KW-0132">Cell division</keyword>
<feature type="transmembrane region" description="Helical" evidence="12">
    <location>
        <begin position="217"/>
        <end position="239"/>
    </location>
</feature>
<comment type="function">
    <text evidence="12">Catalyzes the initial step of the lipid cycle reactions in the biosynthesis of the cell wall peptidoglycan: transfers peptidoglycan precursor phospho-MurNAc-pentapeptide from UDP-MurNAc-pentapeptide onto the lipid carrier undecaprenyl phosphate, yielding undecaprenyl-pyrophosphoryl-MurNAc-pentapeptide, known as lipid I.</text>
</comment>
<feature type="transmembrane region" description="Helical" evidence="12">
    <location>
        <begin position="358"/>
        <end position="377"/>
    </location>
</feature>
<reference evidence="15" key="1">
    <citation type="submission" date="2020-07" db="EMBL/GenBank/DDBJ databases">
        <title>Huge and variable diversity of episymbiotic CPR bacteria and DPANN archaea in groundwater ecosystems.</title>
        <authorList>
            <person name="He C.Y."/>
            <person name="Keren R."/>
            <person name="Whittaker M."/>
            <person name="Farag I.F."/>
            <person name="Doudna J."/>
            <person name="Cate J.H.D."/>
            <person name="Banfield J.F."/>
        </authorList>
    </citation>
    <scope>NUCLEOTIDE SEQUENCE</scope>
    <source>
        <strain evidence="15">NC_groundwater_580_Pr5_B-0.1um_64_19</strain>
    </source>
</reference>
<comment type="similarity">
    <text evidence="2 12">Belongs to the glycosyltransferase 4 family. MraY subfamily.</text>
</comment>
<evidence type="ECO:0000256" key="9">
    <source>
        <dbReference type="ARBA" id="ARBA00023136"/>
    </source>
</evidence>
<keyword evidence="5 12" id="KW-0812">Transmembrane</keyword>
<dbReference type="Proteomes" id="UP000779809">
    <property type="component" value="Unassembled WGS sequence"/>
</dbReference>
<dbReference type="EC" id="2.7.8.13" evidence="12 13"/>
<dbReference type="HAMAP" id="MF_00038">
    <property type="entry name" value="MraY"/>
    <property type="match status" value="1"/>
</dbReference>
<keyword evidence="12" id="KW-1003">Cell membrane</keyword>
<dbReference type="GO" id="GO:0009252">
    <property type="term" value="P:peptidoglycan biosynthetic process"/>
    <property type="evidence" value="ECO:0007669"/>
    <property type="project" value="UniProtKB-UniRule"/>
</dbReference>
<evidence type="ECO:0000256" key="6">
    <source>
        <dbReference type="ARBA" id="ARBA00022960"/>
    </source>
</evidence>
<dbReference type="Pfam" id="PF00953">
    <property type="entry name" value="Glycos_transf_4"/>
    <property type="match status" value="1"/>
</dbReference>
<evidence type="ECO:0000256" key="12">
    <source>
        <dbReference type="HAMAP-Rule" id="MF_00038"/>
    </source>
</evidence>
<keyword evidence="9 12" id="KW-0472">Membrane</keyword>
<evidence type="ECO:0000256" key="8">
    <source>
        <dbReference type="ARBA" id="ARBA00022989"/>
    </source>
</evidence>
<dbReference type="CDD" id="cd06852">
    <property type="entry name" value="GT_MraY"/>
    <property type="match status" value="1"/>
</dbReference>
<keyword evidence="10 12" id="KW-0131">Cell cycle</keyword>
<comment type="subcellular location">
    <subcellularLocation>
        <location evidence="12">Cell membrane</location>
        <topology evidence="12">Multi-pass membrane protein</topology>
    </subcellularLocation>
    <subcellularLocation>
        <location evidence="1">Membrane</location>
        <topology evidence="1">Multi-pass membrane protein</topology>
    </subcellularLocation>
</comment>
<dbReference type="PANTHER" id="PTHR22926">
    <property type="entry name" value="PHOSPHO-N-ACETYLMURAMOYL-PENTAPEPTIDE-TRANSFERASE"/>
    <property type="match status" value="1"/>
</dbReference>
<comment type="cofactor">
    <cofactor evidence="12 14">
        <name>Mg(2+)</name>
        <dbReference type="ChEBI" id="CHEBI:18420"/>
    </cofactor>
</comment>
<feature type="transmembrane region" description="Helical" evidence="12">
    <location>
        <begin position="31"/>
        <end position="52"/>
    </location>
</feature>
<dbReference type="PROSITE" id="PS01348">
    <property type="entry name" value="MRAY_2"/>
    <property type="match status" value="1"/>
</dbReference>
<keyword evidence="12 14" id="KW-0460">Magnesium</keyword>
<keyword evidence="12 14" id="KW-0479">Metal-binding</keyword>
<dbReference type="InterPro" id="IPR003524">
    <property type="entry name" value="PNAcMuramoyl-5peptid_Trfase"/>
</dbReference>
<comment type="catalytic activity">
    <reaction evidence="12">
        <text>UDP-N-acetyl-alpha-D-muramoyl-L-alanyl-gamma-D-glutamyl-meso-2,6-diaminopimeloyl-D-alanyl-D-alanine + di-trans,octa-cis-undecaprenyl phosphate = di-trans,octa-cis-undecaprenyl diphospho-N-acetyl-alpha-D-muramoyl-L-alanyl-D-glutamyl-meso-2,6-diaminopimeloyl-D-alanyl-D-alanine + UMP</text>
        <dbReference type="Rhea" id="RHEA:28386"/>
        <dbReference type="ChEBI" id="CHEBI:57865"/>
        <dbReference type="ChEBI" id="CHEBI:60392"/>
        <dbReference type="ChEBI" id="CHEBI:61386"/>
        <dbReference type="ChEBI" id="CHEBI:61387"/>
        <dbReference type="EC" id="2.7.8.13"/>
    </reaction>
</comment>
<keyword evidence="7 12" id="KW-0573">Peptidoglycan synthesis</keyword>
<dbReference type="EMBL" id="JACPNR010000007">
    <property type="protein sequence ID" value="MBI2678354.1"/>
    <property type="molecule type" value="Genomic_DNA"/>
</dbReference>
<feature type="transmembrane region" description="Helical" evidence="12">
    <location>
        <begin position="283"/>
        <end position="304"/>
    </location>
</feature>
<feature type="transmembrane region" description="Helical" evidence="12">
    <location>
        <begin position="185"/>
        <end position="205"/>
    </location>
</feature>
<proteinExistence type="inferred from homology"/>
<evidence type="ECO:0000256" key="2">
    <source>
        <dbReference type="ARBA" id="ARBA00005583"/>
    </source>
</evidence>
<dbReference type="GO" id="GO:0005886">
    <property type="term" value="C:plasma membrane"/>
    <property type="evidence" value="ECO:0007669"/>
    <property type="project" value="UniProtKB-SubCell"/>
</dbReference>
<dbReference type="GO" id="GO:0008360">
    <property type="term" value="P:regulation of cell shape"/>
    <property type="evidence" value="ECO:0007669"/>
    <property type="project" value="UniProtKB-KW"/>
</dbReference>
<evidence type="ECO:0000256" key="13">
    <source>
        <dbReference type="NCBIfam" id="TIGR00445"/>
    </source>
</evidence>
<evidence type="ECO:0000256" key="5">
    <source>
        <dbReference type="ARBA" id="ARBA00022692"/>
    </source>
</evidence>
<comment type="pathway">
    <text evidence="12">Cell wall biogenesis; peptidoglycan biosynthesis.</text>
</comment>
<evidence type="ECO:0000256" key="3">
    <source>
        <dbReference type="ARBA" id="ARBA00022618"/>
    </source>
</evidence>
<evidence type="ECO:0000256" key="14">
    <source>
        <dbReference type="PIRSR" id="PIRSR600715-1"/>
    </source>
</evidence>
<feature type="binding site" evidence="14">
    <location>
        <position position="212"/>
    </location>
    <ligand>
        <name>Mg(2+)</name>
        <dbReference type="ChEBI" id="CHEBI:18420"/>
    </ligand>
</feature>
<evidence type="ECO:0000256" key="7">
    <source>
        <dbReference type="ARBA" id="ARBA00022984"/>
    </source>
</evidence>
<keyword evidence="8 12" id="KW-1133">Transmembrane helix</keyword>
<dbReference type="PANTHER" id="PTHR22926:SF5">
    <property type="entry name" value="PHOSPHO-N-ACETYLMURAMOYL-PENTAPEPTIDE-TRANSFERASE HOMOLOG"/>
    <property type="match status" value="1"/>
</dbReference>
<evidence type="ECO:0000256" key="11">
    <source>
        <dbReference type="ARBA" id="ARBA00023316"/>
    </source>
</evidence>
<sequence length="380" mass="41902">MLFWLLYEKIFHLDPFFSPFRIFRFLTFRTAFASLTALFMGLIIGPAVIRQLREFQIGQYIREEGPKAHQKKAGTPTMGGVLITISIVVPTILWADLSNKFVWLAVMATLAFGAIGFADDYLKIIHHRNLGLTGRTKLALQVLTSIVIAVILVLLQAKGEYSTHLIVPFFKNFRPDLALPGLEQHVYLVPLAFLPFIIFVAIVIVGSSNAVNLTDGLDGLAIGCTVIAAGALTVLTYVSGHAQFADYLELQRMPQVGELSIFCGAMVGASIGFLWYNAHPAEIFMGDVGSLALGGAIGTVAVIIKQELLLPFIGGIFVIEALSVILQVGSYKLRKKRIFKMAPLHHHFELLGWSESKIIVRFWIASLVFALFALTSLKLR</sequence>
<feature type="binding site" evidence="14">
    <location>
        <position position="287"/>
    </location>
    <ligand>
        <name>Mg(2+)</name>
        <dbReference type="ChEBI" id="CHEBI:18420"/>
    </ligand>
</feature>
<dbReference type="GO" id="GO:0008963">
    <property type="term" value="F:phospho-N-acetylmuramoyl-pentapeptide-transferase activity"/>
    <property type="evidence" value="ECO:0007669"/>
    <property type="project" value="UniProtKB-UniRule"/>
</dbReference>
<feature type="transmembrane region" description="Helical" evidence="12">
    <location>
        <begin position="259"/>
        <end position="276"/>
    </location>
</feature>
<dbReference type="InterPro" id="IPR018480">
    <property type="entry name" value="PNAcMuramoyl-5peptid_Trfase_CS"/>
</dbReference>
<name>A0A932A9Y9_9BACT</name>
<gene>
    <name evidence="12" type="primary">mraY</name>
    <name evidence="15" type="ORF">HYX28_06200</name>
</gene>
<protein>
    <recommendedName>
        <fullName evidence="12 13">Phospho-N-acetylmuramoyl-pentapeptide-transferase</fullName>
        <ecNumber evidence="12 13">2.7.8.13</ecNumber>
    </recommendedName>
    <alternativeName>
        <fullName evidence="12">UDP-MurNAc-pentapeptide phosphotransferase</fullName>
    </alternativeName>
</protein>
<feature type="transmembrane region" description="Helical" evidence="12">
    <location>
        <begin position="310"/>
        <end position="331"/>
    </location>
</feature>
<feature type="transmembrane region" description="Helical" evidence="12">
    <location>
        <begin position="101"/>
        <end position="118"/>
    </location>
</feature>
<dbReference type="Pfam" id="PF10555">
    <property type="entry name" value="MraY_sig1"/>
    <property type="match status" value="1"/>
</dbReference>
<dbReference type="GO" id="GO:0051301">
    <property type="term" value="P:cell division"/>
    <property type="evidence" value="ECO:0007669"/>
    <property type="project" value="UniProtKB-KW"/>
</dbReference>
<dbReference type="GO" id="GO:0071555">
    <property type="term" value="P:cell wall organization"/>
    <property type="evidence" value="ECO:0007669"/>
    <property type="project" value="UniProtKB-KW"/>
</dbReference>
<keyword evidence="11 12" id="KW-0961">Cell wall biogenesis/degradation</keyword>
<evidence type="ECO:0000256" key="1">
    <source>
        <dbReference type="ARBA" id="ARBA00004141"/>
    </source>
</evidence>
<feature type="transmembrane region" description="Helical" evidence="12">
    <location>
        <begin position="73"/>
        <end position="95"/>
    </location>
</feature>
<evidence type="ECO:0000256" key="10">
    <source>
        <dbReference type="ARBA" id="ARBA00023306"/>
    </source>
</evidence>
<evidence type="ECO:0000313" key="16">
    <source>
        <dbReference type="Proteomes" id="UP000779809"/>
    </source>
</evidence>
<accession>A0A932A9Y9</accession>
<keyword evidence="6 12" id="KW-0133">Cell shape</keyword>
<evidence type="ECO:0000256" key="4">
    <source>
        <dbReference type="ARBA" id="ARBA00022679"/>
    </source>
</evidence>
<keyword evidence="4 12" id="KW-0808">Transferase</keyword>
<comment type="caution">
    <text evidence="15">The sequence shown here is derived from an EMBL/GenBank/DDBJ whole genome shotgun (WGS) entry which is preliminary data.</text>
</comment>
<dbReference type="NCBIfam" id="TIGR00445">
    <property type="entry name" value="mraY"/>
    <property type="match status" value="1"/>
</dbReference>
<evidence type="ECO:0000313" key="15">
    <source>
        <dbReference type="EMBL" id="MBI2678354.1"/>
    </source>
</evidence>
<dbReference type="AlphaFoldDB" id="A0A932A9Y9"/>
<organism evidence="15 16">
    <name type="scientific">Candidatus Korobacter versatilis</name>
    <dbReference type="NCBI Taxonomy" id="658062"/>
    <lineage>
        <taxon>Bacteria</taxon>
        <taxon>Pseudomonadati</taxon>
        <taxon>Acidobacteriota</taxon>
        <taxon>Terriglobia</taxon>
        <taxon>Terriglobales</taxon>
        <taxon>Candidatus Korobacteraceae</taxon>
        <taxon>Candidatus Korobacter</taxon>
    </lineage>
</organism>
<feature type="transmembrane region" description="Helical" evidence="12">
    <location>
        <begin position="138"/>
        <end position="157"/>
    </location>
</feature>